<dbReference type="EMBL" id="PZKE01000001">
    <property type="protein sequence ID" value="PTE16415.1"/>
    <property type="molecule type" value="Genomic_DNA"/>
</dbReference>
<accession>A0A2T4JER7</accession>
<dbReference type="AlphaFoldDB" id="A0A2T4JER7"/>
<protein>
    <recommendedName>
        <fullName evidence="3">Peptidase inhibitor I78 family protein</fullName>
    </recommendedName>
</protein>
<evidence type="ECO:0000313" key="2">
    <source>
        <dbReference type="Proteomes" id="UP000241362"/>
    </source>
</evidence>
<keyword evidence="2" id="KW-1185">Reference proteome</keyword>
<name>A0A2T4JER7_FUSBL</name>
<evidence type="ECO:0000313" key="1">
    <source>
        <dbReference type="EMBL" id="PTE16415.1"/>
    </source>
</evidence>
<dbReference type="Proteomes" id="UP000241362">
    <property type="component" value="Unassembled WGS sequence"/>
</dbReference>
<comment type="caution">
    <text evidence="1">The sequence shown here is derived from an EMBL/GenBank/DDBJ whole genome shotgun (WGS) entry which is preliminary data.</text>
</comment>
<dbReference type="Gene3D" id="3.30.10.10">
    <property type="entry name" value="Trypsin Inhibitor V, subunit A"/>
    <property type="match status" value="1"/>
</dbReference>
<proteinExistence type="predicted"/>
<dbReference type="RefSeq" id="WP_107671580.1">
    <property type="nucleotide sequence ID" value="NZ_PZKE01000001.1"/>
</dbReference>
<dbReference type="Pfam" id="PF11720">
    <property type="entry name" value="Inhibitor_I78"/>
    <property type="match status" value="1"/>
</dbReference>
<reference evidence="1 2" key="1">
    <citation type="submission" date="2018-03" db="EMBL/GenBank/DDBJ databases">
        <title>Rhodobacter blasticus.</title>
        <authorList>
            <person name="Meyer T.E."/>
            <person name="Miller S."/>
            <person name="Lodha T."/>
            <person name="Gandham S."/>
            <person name="Chintalapati S."/>
            <person name="Chintalapati V.R."/>
        </authorList>
    </citation>
    <scope>NUCLEOTIDE SEQUENCE [LARGE SCALE GENOMIC DNA]</scope>
    <source>
        <strain evidence="1 2">DSM 2131</strain>
    </source>
</reference>
<dbReference type="InterPro" id="IPR021719">
    <property type="entry name" value="Prot_inh_I78"/>
</dbReference>
<evidence type="ECO:0008006" key="3">
    <source>
        <dbReference type="Google" id="ProtNLM"/>
    </source>
</evidence>
<organism evidence="1 2">
    <name type="scientific">Fuscovulum blasticum DSM 2131</name>
    <dbReference type="NCBI Taxonomy" id="1188250"/>
    <lineage>
        <taxon>Bacteria</taxon>
        <taxon>Pseudomonadati</taxon>
        <taxon>Pseudomonadota</taxon>
        <taxon>Alphaproteobacteria</taxon>
        <taxon>Rhodobacterales</taxon>
        <taxon>Paracoccaceae</taxon>
        <taxon>Pseudogemmobacter</taxon>
    </lineage>
</organism>
<gene>
    <name evidence="1" type="ORF">C5F44_00710</name>
</gene>
<sequence length="86" mass="8876">MAALAPLALAACVIEQPGTPIPAEQTCGAEGLQGLVGQYRSVLASMTFKGPVRVIEPGMAVTMDYNATRLNVELDGAGKITRLTCG</sequence>